<dbReference type="InterPro" id="IPR050712">
    <property type="entry name" value="NAD(P)H-dep_reductase"/>
</dbReference>
<sequence length="177" mass="19441">MKSIVCLNGGTSLTSYNRLLTKYLAGNYQAVVTWEEPDLLELPFIDGTGVNDGNEQLRTFLKQVTEADGIVIATPEYNNGTTASIKNALDWCSYQPYPLKNKPTMIIGASVGQLGTVRAQENVRAVLRSRSLAPQLVDTPEVLIGNADCKFDEDGNIMDQRTKKLLTLSMNALLNLM</sequence>
<proteinExistence type="predicted"/>
<comment type="caution">
    <text evidence="3">The sequence shown here is derived from an EMBL/GenBank/DDBJ whole genome shotgun (WGS) entry which is preliminary data.</text>
</comment>
<dbReference type="InterPro" id="IPR005025">
    <property type="entry name" value="FMN_Rdtase-like_dom"/>
</dbReference>
<dbReference type="Gene3D" id="3.40.50.360">
    <property type="match status" value="1"/>
</dbReference>
<evidence type="ECO:0000313" key="4">
    <source>
        <dbReference type="Proteomes" id="UP000051139"/>
    </source>
</evidence>
<protein>
    <recommendedName>
        <fullName evidence="1">NADPH-dependent FMN reductase-like domain-containing protein</fullName>
    </recommendedName>
</protein>
<dbReference type="AlphaFoldDB" id="A0A0R2L3P7"/>
<accession>A0A0R2L3P7</accession>
<evidence type="ECO:0000313" key="3">
    <source>
        <dbReference type="EMBL" id="KRN96209.1"/>
    </source>
</evidence>
<dbReference type="EMBL" id="BJUD01000002">
    <property type="protein sequence ID" value="GEK27866.1"/>
    <property type="molecule type" value="Genomic_DNA"/>
</dbReference>
<feature type="domain" description="NADPH-dependent FMN reductase-like" evidence="1">
    <location>
        <begin position="4"/>
        <end position="146"/>
    </location>
</feature>
<gene>
    <name evidence="3" type="ORF">IV55_GL001595</name>
    <name evidence="2" type="ORF">LSI01_01770</name>
</gene>
<dbReference type="Proteomes" id="UP000321429">
    <property type="component" value="Unassembled WGS sequence"/>
</dbReference>
<name>A0A0R2L3P7_9LACO</name>
<dbReference type="GO" id="GO:0005829">
    <property type="term" value="C:cytosol"/>
    <property type="evidence" value="ECO:0007669"/>
    <property type="project" value="TreeGrafter"/>
</dbReference>
<dbReference type="PANTHER" id="PTHR30543">
    <property type="entry name" value="CHROMATE REDUCTASE"/>
    <property type="match status" value="1"/>
</dbReference>
<dbReference type="EMBL" id="JQCB01000005">
    <property type="protein sequence ID" value="KRN96209.1"/>
    <property type="molecule type" value="Genomic_DNA"/>
</dbReference>
<dbReference type="PANTHER" id="PTHR30543:SF21">
    <property type="entry name" value="NAD(P)H-DEPENDENT FMN REDUCTASE LOT6"/>
    <property type="match status" value="1"/>
</dbReference>
<dbReference type="InterPro" id="IPR029039">
    <property type="entry name" value="Flavoprotein-like_sf"/>
</dbReference>
<dbReference type="OrthoDB" id="9812295at2"/>
<reference evidence="3 4" key="1">
    <citation type="journal article" date="2015" name="Genome Announc.">
        <title>Expanding the biotechnology potential of lactobacilli through comparative genomics of 213 strains and associated genera.</title>
        <authorList>
            <person name="Sun Z."/>
            <person name="Harris H.M."/>
            <person name="McCann A."/>
            <person name="Guo C."/>
            <person name="Argimon S."/>
            <person name="Zhang W."/>
            <person name="Yang X."/>
            <person name="Jeffery I.B."/>
            <person name="Cooney J.C."/>
            <person name="Kagawa T.F."/>
            <person name="Liu W."/>
            <person name="Song Y."/>
            <person name="Salvetti E."/>
            <person name="Wrobel A."/>
            <person name="Rasinkangas P."/>
            <person name="Parkhill J."/>
            <person name="Rea M.C."/>
            <person name="O'Sullivan O."/>
            <person name="Ritari J."/>
            <person name="Douillard F.P."/>
            <person name="Paul Ross R."/>
            <person name="Yang R."/>
            <person name="Briner A.E."/>
            <person name="Felis G.E."/>
            <person name="de Vos W.M."/>
            <person name="Barrangou R."/>
            <person name="Klaenhammer T.R."/>
            <person name="Caufield P.W."/>
            <person name="Cui Y."/>
            <person name="Zhang H."/>
            <person name="O'Toole P.W."/>
        </authorList>
    </citation>
    <scope>NUCLEOTIDE SEQUENCE [LARGE SCALE GENOMIC DNA]</scope>
    <source>
        <strain evidence="3 4">DSM 22696</strain>
    </source>
</reference>
<evidence type="ECO:0000259" key="1">
    <source>
        <dbReference type="Pfam" id="PF03358"/>
    </source>
</evidence>
<dbReference type="PATRIC" id="fig|348151.3.peg.1642"/>
<evidence type="ECO:0000313" key="5">
    <source>
        <dbReference type="Proteomes" id="UP000321429"/>
    </source>
</evidence>
<dbReference type="STRING" id="348151.IV55_GL001595"/>
<dbReference type="GO" id="GO:0010181">
    <property type="term" value="F:FMN binding"/>
    <property type="evidence" value="ECO:0007669"/>
    <property type="project" value="TreeGrafter"/>
</dbReference>
<keyword evidence="4" id="KW-1185">Reference proteome</keyword>
<dbReference type="RefSeq" id="WP_057810031.1">
    <property type="nucleotide sequence ID" value="NZ_BJUD01000002.1"/>
</dbReference>
<organism evidence="3 4">
    <name type="scientific">Furfurilactobacillus siliginis</name>
    <dbReference type="NCBI Taxonomy" id="348151"/>
    <lineage>
        <taxon>Bacteria</taxon>
        <taxon>Bacillati</taxon>
        <taxon>Bacillota</taxon>
        <taxon>Bacilli</taxon>
        <taxon>Lactobacillales</taxon>
        <taxon>Lactobacillaceae</taxon>
        <taxon>Furfurilactobacillus</taxon>
    </lineage>
</organism>
<dbReference type="GO" id="GO:0016491">
    <property type="term" value="F:oxidoreductase activity"/>
    <property type="evidence" value="ECO:0007669"/>
    <property type="project" value="InterPro"/>
</dbReference>
<dbReference type="Proteomes" id="UP000051139">
    <property type="component" value="Unassembled WGS sequence"/>
</dbReference>
<evidence type="ECO:0000313" key="2">
    <source>
        <dbReference type="EMBL" id="GEK27866.1"/>
    </source>
</evidence>
<reference evidence="2 5" key="2">
    <citation type="submission" date="2019-07" db="EMBL/GenBank/DDBJ databases">
        <title>Whole genome shotgun sequence of Lactobacillus siliginis NBRC 101315.</title>
        <authorList>
            <person name="Hosoyama A."/>
            <person name="Uohara A."/>
            <person name="Ohji S."/>
            <person name="Ichikawa N."/>
        </authorList>
    </citation>
    <scope>NUCLEOTIDE SEQUENCE [LARGE SCALE GENOMIC DNA]</scope>
    <source>
        <strain evidence="2 5">NBRC 101315</strain>
    </source>
</reference>
<dbReference type="SUPFAM" id="SSF52218">
    <property type="entry name" value="Flavoproteins"/>
    <property type="match status" value="1"/>
</dbReference>
<dbReference type="Pfam" id="PF03358">
    <property type="entry name" value="FMN_red"/>
    <property type="match status" value="1"/>
</dbReference>